<dbReference type="EMBL" id="VBQZ03000034">
    <property type="protein sequence ID" value="MXQ86584.1"/>
    <property type="molecule type" value="Genomic_DNA"/>
</dbReference>
<sequence length="75" mass="8408">MAYPLRSRARLLLSLPSLQGRHQCSQIQFRLIGKEDISSDPPALGHQLTLVRVKSGRGYRTTSGSCSRAMLLNRR</sequence>
<organism evidence="1 2">
    <name type="scientific">Bos mutus</name>
    <name type="common">wild yak</name>
    <dbReference type="NCBI Taxonomy" id="72004"/>
    <lineage>
        <taxon>Eukaryota</taxon>
        <taxon>Metazoa</taxon>
        <taxon>Chordata</taxon>
        <taxon>Craniata</taxon>
        <taxon>Vertebrata</taxon>
        <taxon>Euteleostomi</taxon>
        <taxon>Mammalia</taxon>
        <taxon>Eutheria</taxon>
        <taxon>Laurasiatheria</taxon>
        <taxon>Artiodactyla</taxon>
        <taxon>Ruminantia</taxon>
        <taxon>Pecora</taxon>
        <taxon>Bovidae</taxon>
        <taxon>Bovinae</taxon>
        <taxon>Bos</taxon>
    </lineage>
</organism>
<evidence type="ECO:0000313" key="2">
    <source>
        <dbReference type="Proteomes" id="UP000322234"/>
    </source>
</evidence>
<name>A0A6B0RF31_9CETA</name>
<accession>A0A6B0RF31</accession>
<dbReference type="Proteomes" id="UP000322234">
    <property type="component" value="Unassembled WGS sequence"/>
</dbReference>
<reference evidence="1" key="1">
    <citation type="submission" date="2019-10" db="EMBL/GenBank/DDBJ databases">
        <title>The sequence and de novo assembly of the wild yak genome.</title>
        <authorList>
            <person name="Liu Y."/>
        </authorList>
    </citation>
    <scope>NUCLEOTIDE SEQUENCE [LARGE SCALE GENOMIC DNA]</scope>
    <source>
        <strain evidence="1">WY2019</strain>
    </source>
</reference>
<protein>
    <submittedName>
        <fullName evidence="1">Uncharacterized protein</fullName>
    </submittedName>
</protein>
<comment type="caution">
    <text evidence="1">The sequence shown here is derived from an EMBL/GenBank/DDBJ whole genome shotgun (WGS) entry which is preliminary data.</text>
</comment>
<proteinExistence type="predicted"/>
<gene>
    <name evidence="1" type="ORF">E5288_WYG013124</name>
</gene>
<evidence type="ECO:0000313" key="1">
    <source>
        <dbReference type="EMBL" id="MXQ86584.1"/>
    </source>
</evidence>
<dbReference type="AlphaFoldDB" id="A0A6B0RF31"/>
<keyword evidence="2" id="KW-1185">Reference proteome</keyword>